<dbReference type="GO" id="GO:0005085">
    <property type="term" value="F:guanyl-nucleotide exchange factor activity"/>
    <property type="evidence" value="ECO:0007669"/>
    <property type="project" value="UniProtKB-KW"/>
</dbReference>
<dbReference type="Proteomes" id="UP001174909">
    <property type="component" value="Unassembled WGS sequence"/>
</dbReference>
<dbReference type="InterPro" id="IPR005113">
    <property type="entry name" value="uDENN_dom"/>
</dbReference>
<dbReference type="InterPro" id="IPR005112">
    <property type="entry name" value="dDENN_dom"/>
</dbReference>
<keyword evidence="5" id="KW-1185">Reference proteome</keyword>
<name>A0AA35TI07_GEOBA</name>
<dbReference type="GO" id="GO:0032483">
    <property type="term" value="P:regulation of Rab protein signal transduction"/>
    <property type="evidence" value="ECO:0007669"/>
    <property type="project" value="TreeGrafter"/>
</dbReference>
<dbReference type="Pfam" id="PF02141">
    <property type="entry name" value="DENN"/>
    <property type="match status" value="1"/>
</dbReference>
<dbReference type="Gene3D" id="3.30.450.200">
    <property type="match status" value="1"/>
</dbReference>
<dbReference type="AlphaFoldDB" id="A0AA35TI07"/>
<feature type="domain" description="UDENN" evidence="2">
    <location>
        <begin position="190"/>
        <end position="627"/>
    </location>
</feature>
<organism evidence="4 5">
    <name type="scientific">Geodia barretti</name>
    <name type="common">Barrett's horny sponge</name>
    <dbReference type="NCBI Taxonomy" id="519541"/>
    <lineage>
        <taxon>Eukaryota</taxon>
        <taxon>Metazoa</taxon>
        <taxon>Porifera</taxon>
        <taxon>Demospongiae</taxon>
        <taxon>Heteroscleromorpha</taxon>
        <taxon>Tetractinellida</taxon>
        <taxon>Astrophorina</taxon>
        <taxon>Geodiidae</taxon>
        <taxon>Geodia</taxon>
    </lineage>
</organism>
<reference evidence="4" key="1">
    <citation type="submission" date="2023-03" db="EMBL/GenBank/DDBJ databases">
        <authorList>
            <person name="Steffen K."/>
            <person name="Cardenas P."/>
        </authorList>
    </citation>
    <scope>NUCLEOTIDE SEQUENCE</scope>
</reference>
<dbReference type="PANTHER" id="PTHR12296">
    <property type="entry name" value="DENN DOMAIN-CONTAINING PROTEIN 4"/>
    <property type="match status" value="1"/>
</dbReference>
<protein>
    <submittedName>
        <fullName evidence="4">DENN domain-containing protein 4C</fullName>
    </submittedName>
</protein>
<dbReference type="SMART" id="SM00800">
    <property type="entry name" value="uDENN"/>
    <property type="match status" value="1"/>
</dbReference>
<dbReference type="SMART" id="SM00799">
    <property type="entry name" value="DENN"/>
    <property type="match status" value="1"/>
</dbReference>
<dbReference type="Pfam" id="PF03456">
    <property type="entry name" value="uDENN"/>
    <property type="match status" value="1"/>
</dbReference>
<evidence type="ECO:0000313" key="4">
    <source>
        <dbReference type="EMBL" id="CAI8047301.1"/>
    </source>
</evidence>
<sequence length="630" mass="70392">MEGGPERLADYFLVVGLGQNVSRFEPLPSTEDVDLQTAAADPITDIAVVFKKYETSPKGYHCIEKTPGGHTANLNSGALFGGAIHLAYCRGRDKAPITEISVFYTSSKQPHPPPLGHETVAFSVGGRPADLNKGGTPTYITIKRGILYGHNTAITELCLIMPGKGEEVPAGYKQLQVDLNKGLVTPAVFLCYQTSQVHPPSISFTPEIISRFPERDYADFLLPESVPLFCLPSGVSVEHWDRRASFPLPSFSTFALTNERGICMYGAVVAFYEQMSETEIREDMRESLNVSPEAVLHVTKCICLLSHWPFFSSFRAFLSSLYRLSVSRNTIPLERYIGNLMLDAPFPTMERPRVQLFIGCEQIVFSLPVQTPLPLSVFTHWSLLATLDPPTLLSLHSLLILEQKMVLTSARPALLTSIGEALRSVLFPFSWQCTYIPMCPLAFSNYMQAPVPFIIGVDSQYFNVFEKPSDVCVVDLDTSTITLSNEARSLLTQKPLPSKPLRTLKQDLKMLAAEVADLNPGIGFAVEVTPIESDLSYKTDLEQIDVKIREAFLRFHATILCDYRMCLRPLLCAPSERSRDASLLFDQQQFLEHIPVAEWPFFRHLFDTQLFCVFVEQRSFVHSESTALLL</sequence>
<dbReference type="PROSITE" id="PS50211">
    <property type="entry name" value="DENN"/>
    <property type="match status" value="1"/>
</dbReference>
<dbReference type="PROSITE" id="PS51498">
    <property type="entry name" value="MABP"/>
    <property type="match status" value="1"/>
</dbReference>
<evidence type="ECO:0000256" key="1">
    <source>
        <dbReference type="ARBA" id="ARBA00022658"/>
    </source>
</evidence>
<dbReference type="Gene3D" id="2.100.10.50">
    <property type="match status" value="1"/>
</dbReference>
<comment type="caution">
    <text evidence="4">The sequence shown here is derived from an EMBL/GenBank/DDBJ whole genome shotgun (WGS) entry which is preliminary data.</text>
</comment>
<evidence type="ECO:0000259" key="2">
    <source>
        <dbReference type="PROSITE" id="PS50211"/>
    </source>
</evidence>
<dbReference type="InterPro" id="IPR001194">
    <property type="entry name" value="cDENN_dom"/>
</dbReference>
<gene>
    <name evidence="4" type="ORF">GBAR_LOCUS26136</name>
</gene>
<dbReference type="PANTHER" id="PTHR12296:SF30">
    <property type="entry name" value="DENN DOMAIN-CONTAINING PROTEIN CRAG"/>
    <property type="match status" value="1"/>
</dbReference>
<dbReference type="InterPro" id="IPR051696">
    <property type="entry name" value="DENN_Domain_GEFs"/>
</dbReference>
<evidence type="ECO:0000313" key="5">
    <source>
        <dbReference type="Proteomes" id="UP001174909"/>
    </source>
</evidence>
<feature type="domain" description="MABP" evidence="3">
    <location>
        <begin position="40"/>
        <end position="196"/>
    </location>
</feature>
<dbReference type="InterPro" id="IPR037516">
    <property type="entry name" value="Tripartite_DENN"/>
</dbReference>
<proteinExistence type="predicted"/>
<dbReference type="GO" id="GO:0031410">
    <property type="term" value="C:cytoplasmic vesicle"/>
    <property type="evidence" value="ECO:0007669"/>
    <property type="project" value="TreeGrafter"/>
</dbReference>
<dbReference type="InterPro" id="IPR023341">
    <property type="entry name" value="MABP"/>
</dbReference>
<accession>A0AA35TI07</accession>
<dbReference type="InterPro" id="IPR043153">
    <property type="entry name" value="DENN_C"/>
</dbReference>
<keyword evidence="1" id="KW-0344">Guanine-nucleotide releasing factor</keyword>
<evidence type="ECO:0000259" key="3">
    <source>
        <dbReference type="PROSITE" id="PS51498"/>
    </source>
</evidence>
<dbReference type="EMBL" id="CASHTH010003625">
    <property type="protein sequence ID" value="CAI8047301.1"/>
    <property type="molecule type" value="Genomic_DNA"/>
</dbReference>
<dbReference type="Gene3D" id="3.40.50.11500">
    <property type="match status" value="1"/>
</dbReference>
<dbReference type="SMART" id="SM00801">
    <property type="entry name" value="dDENN"/>
    <property type="match status" value="1"/>
</dbReference>